<sequence length="57" mass="6554">MAEIFVPVPCLEDARRVIESQDPEVARRAEQRWPGRVWRQAIRQAAAETEQEAQHAA</sequence>
<dbReference type="AlphaFoldDB" id="A0AB39D363"/>
<protein>
    <submittedName>
        <fullName evidence="1">Uncharacterized protein</fullName>
    </submittedName>
</protein>
<accession>A0AB39D363</accession>
<dbReference type="RefSeq" id="WP_368640621.1">
    <property type="nucleotide sequence ID" value="NZ_CP158254.1"/>
</dbReference>
<gene>
    <name evidence="1" type="ORF">ABRZ04_05410</name>
</gene>
<dbReference type="EMBL" id="CP158254">
    <property type="protein sequence ID" value="XDJ48504.1"/>
    <property type="molecule type" value="Genomic_DNA"/>
</dbReference>
<organism evidence="1">
    <name type="scientific">Castellaniella ginsengisoli</name>
    <dbReference type="NCBI Taxonomy" id="546114"/>
    <lineage>
        <taxon>Bacteria</taxon>
        <taxon>Pseudomonadati</taxon>
        <taxon>Pseudomonadota</taxon>
        <taxon>Betaproteobacteria</taxon>
        <taxon>Burkholderiales</taxon>
        <taxon>Alcaligenaceae</taxon>
        <taxon>Castellaniella</taxon>
    </lineage>
</organism>
<proteinExistence type="predicted"/>
<reference evidence="1" key="1">
    <citation type="submission" date="2024-05" db="EMBL/GenBank/DDBJ databases">
        <authorList>
            <person name="Luo Y.-C."/>
            <person name="Nicholds J."/>
            <person name="Mortimer T."/>
            <person name="Maboni G."/>
        </authorList>
    </citation>
    <scope>NUCLEOTIDE SEQUENCE</scope>
    <source>
        <strain evidence="1">151836</strain>
    </source>
</reference>
<evidence type="ECO:0000313" key="1">
    <source>
        <dbReference type="EMBL" id="XDJ48504.1"/>
    </source>
</evidence>
<name>A0AB39D363_9BURK</name>